<proteinExistence type="predicted"/>
<evidence type="ECO:0000313" key="2">
    <source>
        <dbReference type="EMBL" id="SMP48059.1"/>
    </source>
</evidence>
<reference evidence="2 3" key="1">
    <citation type="submission" date="2017-05" db="EMBL/GenBank/DDBJ databases">
        <authorList>
            <person name="Varghese N."/>
            <person name="Submissions S."/>
        </authorList>
    </citation>
    <scope>NUCLEOTIDE SEQUENCE [LARGE SCALE GENOMIC DNA]</scope>
    <source>
        <strain evidence="2 3">DSM 25457</strain>
    </source>
</reference>
<evidence type="ECO:0000313" key="3">
    <source>
        <dbReference type="Proteomes" id="UP001158067"/>
    </source>
</evidence>
<comment type="caution">
    <text evidence="2">The sequence shown here is derived from an EMBL/GenBank/DDBJ whole genome shotgun (WGS) entry which is preliminary data.</text>
</comment>
<accession>A0ABY1PYK3</accession>
<dbReference type="Proteomes" id="UP001158067">
    <property type="component" value="Unassembled WGS sequence"/>
</dbReference>
<feature type="domain" description="TadE-like" evidence="1">
    <location>
        <begin position="1"/>
        <end position="40"/>
    </location>
</feature>
<name>A0ABY1PYK3_9BACT</name>
<gene>
    <name evidence="2" type="ORF">SAMN06265222_102377</name>
</gene>
<dbReference type="InterPro" id="IPR012495">
    <property type="entry name" value="TadE-like_dom"/>
</dbReference>
<dbReference type="Pfam" id="PF07811">
    <property type="entry name" value="TadE"/>
    <property type="match status" value="1"/>
</dbReference>
<protein>
    <submittedName>
        <fullName evidence="2">TadE-like protein</fullName>
    </submittedName>
</protein>
<sequence length="121" mass="13036">MVEFAAVLPVLLLFTFAGIEFSRVNMIRNTAVNAAYEGARKGIVPGATASECKRAAMHLLDMIDVSGATAIVNPNTIQPDTEQVTVTVTVPITKSNAFIAPEFFFGKNITTSVTLPREVMF</sequence>
<dbReference type="EMBL" id="FXUG01000002">
    <property type="protein sequence ID" value="SMP48059.1"/>
    <property type="molecule type" value="Genomic_DNA"/>
</dbReference>
<keyword evidence="3" id="KW-1185">Reference proteome</keyword>
<evidence type="ECO:0000259" key="1">
    <source>
        <dbReference type="Pfam" id="PF07811"/>
    </source>
</evidence>
<organism evidence="2 3">
    <name type="scientific">Neorhodopirellula lusitana</name>
    <dbReference type="NCBI Taxonomy" id="445327"/>
    <lineage>
        <taxon>Bacteria</taxon>
        <taxon>Pseudomonadati</taxon>
        <taxon>Planctomycetota</taxon>
        <taxon>Planctomycetia</taxon>
        <taxon>Pirellulales</taxon>
        <taxon>Pirellulaceae</taxon>
        <taxon>Neorhodopirellula</taxon>
    </lineage>
</organism>